<proteinExistence type="predicted"/>
<dbReference type="EMBL" id="LAZR01029395">
    <property type="protein sequence ID" value="KKL59711.1"/>
    <property type="molecule type" value="Genomic_DNA"/>
</dbReference>
<feature type="non-terminal residue" evidence="1">
    <location>
        <position position="1"/>
    </location>
</feature>
<evidence type="ECO:0008006" key="2">
    <source>
        <dbReference type="Google" id="ProtNLM"/>
    </source>
</evidence>
<dbReference type="AlphaFoldDB" id="A0A0F9E0T4"/>
<evidence type="ECO:0000313" key="1">
    <source>
        <dbReference type="EMBL" id="KKL59711.1"/>
    </source>
</evidence>
<protein>
    <recommendedName>
        <fullName evidence="2">Tip attachment protein J domain-containing protein</fullName>
    </recommendedName>
</protein>
<name>A0A0F9E0T4_9ZZZZ</name>
<reference evidence="1" key="1">
    <citation type="journal article" date="2015" name="Nature">
        <title>Complex archaea that bridge the gap between prokaryotes and eukaryotes.</title>
        <authorList>
            <person name="Spang A."/>
            <person name="Saw J.H."/>
            <person name="Jorgensen S.L."/>
            <person name="Zaremba-Niedzwiedzka K."/>
            <person name="Martijn J."/>
            <person name="Lind A.E."/>
            <person name="van Eijk R."/>
            <person name="Schleper C."/>
            <person name="Guy L."/>
            <person name="Ettema T.J."/>
        </authorList>
    </citation>
    <scope>NUCLEOTIDE SEQUENCE</scope>
</reference>
<comment type="caution">
    <text evidence="1">The sequence shown here is derived from an EMBL/GenBank/DDBJ whole genome shotgun (WGS) entry which is preliminary data.</text>
</comment>
<organism evidence="1">
    <name type="scientific">marine sediment metagenome</name>
    <dbReference type="NCBI Taxonomy" id="412755"/>
    <lineage>
        <taxon>unclassified sequences</taxon>
        <taxon>metagenomes</taxon>
        <taxon>ecological metagenomes</taxon>
    </lineage>
</organism>
<accession>A0A0F9E0T4</accession>
<sequence length="231" mass="26015">NRNVAVIVDPQTRDRFEIIQYVNVSVSSGVATLTGIMRGLRGTEAQARFGFEEGLKVVFLDKNVTTRKLIPLSDLYAQRIYQVKTTREVIDTTQMRWVVAQGNDLRPLSAGKVWFQPHAGARSASTVNVKWERRTRIWGERELRDDVTEVSLGEVTPKWEVDLIDDGLETVSITKTLDNGNSNAPYTVGITFTVSERTTAGYTNDEKIRIKIYQMSDESLVGRGFARDVTL</sequence>
<gene>
    <name evidence="1" type="ORF">LCGC14_2212610</name>
</gene>